<comment type="similarity">
    <text evidence="1">Belongs to the LOB domain-containing protein family.</text>
</comment>
<evidence type="ECO:0000313" key="3">
    <source>
        <dbReference type="EMBL" id="PTQ48759.1"/>
    </source>
</evidence>
<proteinExistence type="inferred from homology"/>
<keyword evidence="4" id="KW-1185">Reference proteome</keyword>
<dbReference type="EMBL" id="KZ772676">
    <property type="protein sequence ID" value="PTQ48759.1"/>
    <property type="molecule type" value="Genomic_DNA"/>
</dbReference>
<name>A0A2R6XRP1_MARPO</name>
<organism evidence="3 4">
    <name type="scientific">Marchantia polymorpha</name>
    <name type="common">Common liverwort</name>
    <name type="synonym">Marchantia aquatica</name>
    <dbReference type="NCBI Taxonomy" id="3197"/>
    <lineage>
        <taxon>Eukaryota</taxon>
        <taxon>Viridiplantae</taxon>
        <taxon>Streptophyta</taxon>
        <taxon>Embryophyta</taxon>
        <taxon>Marchantiophyta</taxon>
        <taxon>Marchantiopsida</taxon>
        <taxon>Marchantiidae</taxon>
        <taxon>Marchantiales</taxon>
        <taxon>Marchantiaceae</taxon>
        <taxon>Marchantia</taxon>
    </lineage>
</organism>
<dbReference type="Gramene" id="Mp3g16240.1">
    <property type="protein sequence ID" value="Mp3g16240.1.cds1"/>
    <property type="gene ID" value="Mp3g16240"/>
</dbReference>
<protein>
    <recommendedName>
        <fullName evidence="2">LOB domain-containing protein</fullName>
    </recommendedName>
</protein>
<dbReference type="AlphaFoldDB" id="A0A2R6XRP1"/>
<feature type="domain" description="LOB" evidence="2">
    <location>
        <begin position="3"/>
        <end position="66"/>
    </location>
</feature>
<sequence>MCFANAHRLFRVANISRLIRENRSSVENVMKSVCFESNTRERDLVNGIYGTLRYFQREAERLEENRTAWSAFFGVLQVLQSITHMHCLLRSPLQRQRQRCKTTMFIICCSSIYNSNNCITCRCPSSRCLL</sequence>
<evidence type="ECO:0000256" key="1">
    <source>
        <dbReference type="ARBA" id="ARBA00005474"/>
    </source>
</evidence>
<accession>A0A2R6XRP1</accession>
<evidence type="ECO:0000313" key="4">
    <source>
        <dbReference type="Proteomes" id="UP000244005"/>
    </source>
</evidence>
<evidence type="ECO:0000259" key="2">
    <source>
        <dbReference type="Pfam" id="PF03195"/>
    </source>
</evidence>
<gene>
    <name evidence="3" type="ORF">MARPO_0004s0047</name>
</gene>
<dbReference type="Pfam" id="PF03195">
    <property type="entry name" value="LOB"/>
    <property type="match status" value="1"/>
</dbReference>
<dbReference type="Proteomes" id="UP000244005">
    <property type="component" value="Unassembled WGS sequence"/>
</dbReference>
<reference evidence="4" key="1">
    <citation type="journal article" date="2017" name="Cell">
        <title>Insights into land plant evolution garnered from the Marchantia polymorpha genome.</title>
        <authorList>
            <person name="Bowman J.L."/>
            <person name="Kohchi T."/>
            <person name="Yamato K.T."/>
            <person name="Jenkins J."/>
            <person name="Shu S."/>
            <person name="Ishizaki K."/>
            <person name="Yamaoka S."/>
            <person name="Nishihama R."/>
            <person name="Nakamura Y."/>
            <person name="Berger F."/>
            <person name="Adam C."/>
            <person name="Aki S.S."/>
            <person name="Althoff F."/>
            <person name="Araki T."/>
            <person name="Arteaga-Vazquez M.A."/>
            <person name="Balasubrmanian S."/>
            <person name="Barry K."/>
            <person name="Bauer D."/>
            <person name="Boehm C.R."/>
            <person name="Briginshaw L."/>
            <person name="Caballero-Perez J."/>
            <person name="Catarino B."/>
            <person name="Chen F."/>
            <person name="Chiyoda S."/>
            <person name="Chovatia M."/>
            <person name="Davies K.M."/>
            <person name="Delmans M."/>
            <person name="Demura T."/>
            <person name="Dierschke T."/>
            <person name="Dolan L."/>
            <person name="Dorantes-Acosta A.E."/>
            <person name="Eklund D.M."/>
            <person name="Florent S.N."/>
            <person name="Flores-Sandoval E."/>
            <person name="Fujiyama A."/>
            <person name="Fukuzawa H."/>
            <person name="Galik B."/>
            <person name="Grimanelli D."/>
            <person name="Grimwood J."/>
            <person name="Grossniklaus U."/>
            <person name="Hamada T."/>
            <person name="Haseloff J."/>
            <person name="Hetherington A.J."/>
            <person name="Higo A."/>
            <person name="Hirakawa Y."/>
            <person name="Hundley H.N."/>
            <person name="Ikeda Y."/>
            <person name="Inoue K."/>
            <person name="Inoue S.I."/>
            <person name="Ishida S."/>
            <person name="Jia Q."/>
            <person name="Kakita M."/>
            <person name="Kanazawa T."/>
            <person name="Kawai Y."/>
            <person name="Kawashima T."/>
            <person name="Kennedy M."/>
            <person name="Kinose K."/>
            <person name="Kinoshita T."/>
            <person name="Kohara Y."/>
            <person name="Koide E."/>
            <person name="Komatsu K."/>
            <person name="Kopischke S."/>
            <person name="Kubo M."/>
            <person name="Kyozuka J."/>
            <person name="Lagercrantz U."/>
            <person name="Lin S.S."/>
            <person name="Lindquist E."/>
            <person name="Lipzen A.M."/>
            <person name="Lu C.W."/>
            <person name="De Luna E."/>
            <person name="Martienssen R.A."/>
            <person name="Minamino N."/>
            <person name="Mizutani M."/>
            <person name="Mizutani M."/>
            <person name="Mochizuki N."/>
            <person name="Monte I."/>
            <person name="Mosher R."/>
            <person name="Nagasaki H."/>
            <person name="Nakagami H."/>
            <person name="Naramoto S."/>
            <person name="Nishitani K."/>
            <person name="Ohtani M."/>
            <person name="Okamoto T."/>
            <person name="Okumura M."/>
            <person name="Phillips J."/>
            <person name="Pollak B."/>
            <person name="Reinders A."/>
            <person name="Rovekamp M."/>
            <person name="Sano R."/>
            <person name="Sawa S."/>
            <person name="Schmid M.W."/>
            <person name="Shirakawa M."/>
            <person name="Solano R."/>
            <person name="Spunde A."/>
            <person name="Suetsugu N."/>
            <person name="Sugano S."/>
            <person name="Sugiyama A."/>
            <person name="Sun R."/>
            <person name="Suzuki Y."/>
            <person name="Takenaka M."/>
            <person name="Takezawa D."/>
            <person name="Tomogane H."/>
            <person name="Tsuzuki M."/>
            <person name="Ueda T."/>
            <person name="Umeda M."/>
            <person name="Ward J.M."/>
            <person name="Watanabe Y."/>
            <person name="Yazaki K."/>
            <person name="Yokoyama R."/>
            <person name="Yoshitake Y."/>
            <person name="Yotsui I."/>
            <person name="Zachgo S."/>
            <person name="Schmutz J."/>
        </authorList>
    </citation>
    <scope>NUCLEOTIDE SEQUENCE [LARGE SCALE GENOMIC DNA]</scope>
    <source>
        <strain evidence="4">Tak-1</strain>
    </source>
</reference>
<dbReference type="InterPro" id="IPR004883">
    <property type="entry name" value="LOB"/>
</dbReference>